<keyword evidence="4 5" id="KW-0975">Bacterial flagellum</keyword>
<dbReference type="EMBL" id="RJVQ01000002">
    <property type="protein sequence ID" value="RQW64095.1"/>
    <property type="molecule type" value="Genomic_DNA"/>
</dbReference>
<dbReference type="NCBIfam" id="NF006435">
    <property type="entry name" value="PRK08724.1"/>
    <property type="match status" value="1"/>
</dbReference>
<evidence type="ECO:0000256" key="2">
    <source>
        <dbReference type="ARBA" id="ARBA00011255"/>
    </source>
</evidence>
<dbReference type="PANTHER" id="PTHR30288:SF0">
    <property type="entry name" value="FLAGELLAR HOOK-ASSOCIATED PROTEIN 2"/>
    <property type="match status" value="1"/>
</dbReference>
<reference evidence="9 10" key="1">
    <citation type="submission" date="2018-11" db="EMBL/GenBank/DDBJ databases">
        <title>Vibrio LJC006 sp. nov., isolated from seawater during the bloom of the enteromorpha.</title>
        <authorList>
            <person name="Liang J."/>
        </authorList>
    </citation>
    <scope>NUCLEOTIDE SEQUENCE [LARGE SCALE GENOMIC DNA]</scope>
    <source>
        <strain evidence="9 10">LJC006</strain>
    </source>
</reference>
<dbReference type="Pfam" id="PF07196">
    <property type="entry name" value="Flagellin_IN"/>
    <property type="match status" value="1"/>
</dbReference>
<dbReference type="Pfam" id="PF07195">
    <property type="entry name" value="FliD_C"/>
    <property type="match status" value="1"/>
</dbReference>
<comment type="caution">
    <text evidence="9">The sequence shown here is derived from an EMBL/GenBank/DDBJ whole genome shotgun (WGS) entry which is preliminary data.</text>
</comment>
<comment type="similarity">
    <text evidence="1 5">Belongs to the FliD family.</text>
</comment>
<dbReference type="AlphaFoldDB" id="A0A3N9TKJ3"/>
<comment type="function">
    <text evidence="5">Required for morphogenesis and for the elongation of the flagellar filament by facilitating polymerization of the flagellin monomers at the tip of growing filament. Forms a capping structure, which prevents flagellin subunits (transported through the central channel of the flagellum) from leaking out without polymerization at the distal end.</text>
</comment>
<feature type="domain" description="Flagellar hook-associated protein 2 N-terminal" evidence="7">
    <location>
        <begin position="12"/>
        <end position="108"/>
    </location>
</feature>
<keyword evidence="10" id="KW-1185">Reference proteome</keyword>
<evidence type="ECO:0000256" key="3">
    <source>
        <dbReference type="ARBA" id="ARBA00023054"/>
    </source>
</evidence>
<evidence type="ECO:0000256" key="5">
    <source>
        <dbReference type="RuleBase" id="RU362066"/>
    </source>
</evidence>
<gene>
    <name evidence="9" type="primary">fliD</name>
    <name evidence="9" type="ORF">EES38_05770</name>
</gene>
<evidence type="ECO:0000259" key="8">
    <source>
        <dbReference type="Pfam" id="PF07195"/>
    </source>
</evidence>
<dbReference type="GO" id="GO:0009424">
    <property type="term" value="C:bacterial-type flagellum hook"/>
    <property type="evidence" value="ECO:0007669"/>
    <property type="project" value="UniProtKB-UniRule"/>
</dbReference>
<keyword evidence="9" id="KW-0969">Cilium</keyword>
<evidence type="ECO:0000256" key="4">
    <source>
        <dbReference type="ARBA" id="ARBA00023143"/>
    </source>
</evidence>
<dbReference type="GO" id="GO:0005576">
    <property type="term" value="C:extracellular region"/>
    <property type="evidence" value="ECO:0007669"/>
    <property type="project" value="UniProtKB-SubCell"/>
</dbReference>
<dbReference type="RefSeq" id="WP_124936215.1">
    <property type="nucleotide sequence ID" value="NZ_RJVQ01000002.1"/>
</dbReference>
<dbReference type="GO" id="GO:0009421">
    <property type="term" value="C:bacterial-type flagellum filament cap"/>
    <property type="evidence" value="ECO:0007669"/>
    <property type="project" value="InterPro"/>
</dbReference>
<organism evidence="9 10">
    <name type="scientific">Vibrio viridaestus</name>
    <dbReference type="NCBI Taxonomy" id="2487322"/>
    <lineage>
        <taxon>Bacteria</taxon>
        <taxon>Pseudomonadati</taxon>
        <taxon>Pseudomonadota</taxon>
        <taxon>Gammaproteobacteria</taxon>
        <taxon>Vibrionales</taxon>
        <taxon>Vibrionaceae</taxon>
        <taxon>Vibrio</taxon>
    </lineage>
</organism>
<accession>A0A3N9TKJ3</accession>
<evidence type="ECO:0000313" key="10">
    <source>
        <dbReference type="Proteomes" id="UP000281112"/>
    </source>
</evidence>
<feature type="domain" description="Flagellar hook-associated protein 2 C-terminal" evidence="8">
    <location>
        <begin position="428"/>
        <end position="652"/>
    </location>
</feature>
<evidence type="ECO:0000256" key="6">
    <source>
        <dbReference type="SAM" id="MobiDB-lite"/>
    </source>
</evidence>
<dbReference type="GO" id="GO:0071973">
    <property type="term" value="P:bacterial-type flagellum-dependent cell motility"/>
    <property type="evidence" value="ECO:0007669"/>
    <property type="project" value="TreeGrafter"/>
</dbReference>
<protein>
    <recommendedName>
        <fullName evidence="5">Flagellar hook-associated protein 2</fullName>
        <shortName evidence="5">HAP2</shortName>
    </recommendedName>
    <alternativeName>
        <fullName evidence="5">Flagellar cap protein</fullName>
    </alternativeName>
</protein>
<dbReference type="InterPro" id="IPR010810">
    <property type="entry name" value="Flagellin_hook_IN_motif"/>
</dbReference>
<keyword evidence="9" id="KW-0966">Cell projection</keyword>
<dbReference type="PANTHER" id="PTHR30288">
    <property type="entry name" value="FLAGELLAR CAP/ASSEMBLY PROTEIN FLID"/>
    <property type="match status" value="1"/>
</dbReference>
<evidence type="ECO:0000259" key="7">
    <source>
        <dbReference type="Pfam" id="PF02465"/>
    </source>
</evidence>
<dbReference type="InterPro" id="IPR010809">
    <property type="entry name" value="FliD_C"/>
</dbReference>
<keyword evidence="3" id="KW-0175">Coiled coil</keyword>
<dbReference type="OrthoDB" id="5980200at2"/>
<dbReference type="InterPro" id="IPR040026">
    <property type="entry name" value="FliD"/>
</dbReference>
<keyword evidence="9" id="KW-0282">Flagellum</keyword>
<dbReference type="GO" id="GO:0007155">
    <property type="term" value="P:cell adhesion"/>
    <property type="evidence" value="ECO:0007669"/>
    <property type="project" value="InterPro"/>
</dbReference>
<sequence>MSLGPVGMNIGGMDLNSMVSKIVDAERTPKQQGLDNKRAQNSASISAYGQLRQSLDTMKDLMTNFRQEKAFAQRKVDTTDENVVSATATTDAIAGKYAIDVLQLAQSHKIASNVFSDDEKFGPGKLHISLGNSKFTVDVSGNSSLRDVINGINYSKQNPGIRASIINDEEGPRLILASNRSGKDNAIQIGVDAGLGNSLNKLEYKTLEQRVKAIESARSQAQQIINPLTPKEQKIAAQVAEKIENAARTVDQSVADEIQKAAESANPDVSAIDSNAAGGDSGQVSASDQVNQYVKPEDRIPGWTETASGTLLDSYREPQPELDSAASEKSKDVPGWSNTASGTLYDSYVTPEEAQAKLKQQIDEQNAKIDKAIASGAMTPEQAKQAVRDEMTPEERQYLDRVEAVYQQLDDAQSDFSAYQGMRQVQAAQDSEVLLDGVAKLSSDNNIIEDAIDGVNLTLKGKTQPNQAPSEIGIEYDRDSVRDDIQQFVSAYNQFYSMSKQLASVDPNTGEAGPLAGDSVVRSADSRLKRVFSTEVKDAPENLKTLTEFGITTTRQGTLEINQDMLNRQLNNNFDKLGEFFGGRNGFAMKVEEAIQGLTGVTGAIRTRENSLRDNNHRLDDQQADLNRRMDSLEKRTHAKFSAMQDATSKMHSQLAGMMNALGGQAGG</sequence>
<comment type="subcellular location">
    <subcellularLocation>
        <location evidence="5">Secreted</location>
    </subcellularLocation>
    <subcellularLocation>
        <location evidence="5">Bacterial flagellum</location>
    </subcellularLocation>
</comment>
<proteinExistence type="inferred from homology"/>
<dbReference type="Proteomes" id="UP000281112">
    <property type="component" value="Unassembled WGS sequence"/>
</dbReference>
<comment type="subunit">
    <text evidence="2 5">Homopentamer.</text>
</comment>
<evidence type="ECO:0000313" key="9">
    <source>
        <dbReference type="EMBL" id="RQW64095.1"/>
    </source>
</evidence>
<evidence type="ECO:0000256" key="1">
    <source>
        <dbReference type="ARBA" id="ARBA00009764"/>
    </source>
</evidence>
<keyword evidence="5" id="KW-0964">Secreted</keyword>
<feature type="region of interest" description="Disordered" evidence="6">
    <location>
        <begin position="261"/>
        <end position="288"/>
    </location>
</feature>
<name>A0A3N9TKJ3_9VIBR</name>
<dbReference type="Pfam" id="PF02465">
    <property type="entry name" value="FliD_N"/>
    <property type="match status" value="1"/>
</dbReference>
<dbReference type="InterPro" id="IPR003481">
    <property type="entry name" value="FliD_N"/>
</dbReference>
<feature type="region of interest" description="Disordered" evidence="6">
    <location>
        <begin position="300"/>
        <end position="338"/>
    </location>
</feature>